<protein>
    <submittedName>
        <fullName evidence="2">Uncharacterized protein isoform X1</fullName>
    </submittedName>
</protein>
<dbReference type="RefSeq" id="XP_073783912.1">
    <property type="nucleotide sequence ID" value="XM_073927811.1"/>
</dbReference>
<sequence>MSLMNCDDDGATTCEQTETIVPFEKFETEHVREKRLIKLTPKALLEKLETLQKTRKCKLSKAKNLMAIIKDFMSNREYEKEVQCSFEKFIKLRDETKEMHNSVMVLLPSEEKEKQQTWFNGKMLICDEFVDDVEKWLSAESQVSCSGVDARVCQEDVNPDDSISNISSCKSSKSSSKKSSSSVRSGRSSAASARIMAEAEKAALMARAAALKEKHTLEVQQEKLRHRQEQLDIDAEIAAATAKIAVLNNQSLKTCTDDMNAYCDKGTVTLNPHAEAYVPIEVPLQESSRNVIQQIHSVPQIDPHFTSQMQSSSVMQNSDGIITSNLCNILQKQNEITTLLVQQQQSSTLPQRDIPVFDGNPLQYKTFMRAFEHGIEDKTKNSRDCLYFLEQYTQGQPREIVRSCQHMDAQRGYVQAKALLKEHYGNEFKIASAYVEKVLAWPSIKSEDVNSLQSYALFLRGCCNVMEEIDYMEELEMPSNLKTIIMKLPYKLRENWRTVACELMERRKQRARFKDIVIFVERQVKMSSDPLFGDIQSTQPVQQKFQPKTKVRNSFATTVVTNNKSIQCCETDLRSKAPVVCLCCKRDHLLEQCTQMQNKLHKDKLNFLKEKGVCFGCLSFGHISKRCDKRLTCTVCGQKHPSILHIQQKERVCTQEQSHSSLSSAHVALTTCGQTGAGDDGDCALSIVPVQVKSSKGQTVIQTYAFLDPGSSATFCSERLMHSLKLKGKETNIVLKTMGNQRAVNSTVLAGLEVSNLLDDTFYSLPEVFTQERMPVSRDNIVTQKDLENWPYLKGVEIPQIPADVDLLIGANASRVMEPWEVINSNGDGPYAVRTLLGWVVNGPLQGSRNKVKCSGVTVNRISVRKLEDMLGKQYNHDFNENSVEKKEMSREEHAFMEKVSKSIEFQDGHYKLNLPFRMEIPMLPNNLCVAKQRLIGLKRKFERNKIFHQEYKDFMDEVIKHGYAEIVPLHQLKQDEGKVWYIPHHGVYHPKKQTLRVVFDCGAAFKGTSLNDQLLQGPNLTNSLLGVLVRFRQEPIAFMADVKAMFHQVKVAEEDTDFLRFLWWPDGDINQDSVEYRMKVHLFGAVSSPSCACYALRRTAEDNKDDFPEKVIDTIHTNFYMDDCLKSVPSEEEAVLMIKDLTDVCLAGGFQLIKWISNSRIVLQSVPEEHRAQGIKMMDLDKDQLPMERALGLWWCVESDTFNFKITSKDHPCTRRGVLSKVCSVYDPLGFLAPFTLTAKILLQELCRIRCGWDDLLPSNLQRQWSLWLKELEKMADFKMDRCLKPAGMDELTNVQLHHFADASTLGYGTVTYLRMETKHDVHVTFLLSKARVAPLKSVTIPRLELTAAVLAARVDKMLRAEMQFPLVDSVFWTDSTSVLKYIKNEDKRFLTFVANRISAIREITTPLQWRYIPTTQNPADCCSRGLKADQLLTNREWINGPSYLWKPVEEWPAQIFDSALKADDPEVKRNICVNSTLVSEQSNATHRLITHFSDWTKLKVAVAWLLKLKTVLKQRSQKRKEIQASLDSSGVTSKKTEKELRKLIGSVVTPNLSLQDLNEAEVAIVAFSQRQQFKKEIDALSVSPVSKISRDSKLYKLDPVYQDGILRVGGRLRNSAMPEERKHPIILAKDQHIATLILRHIHQQLGHSGRNYMLSELRKRYWIIKGNAAARRIISSCGHCRRFGVKVGEQKMADLPKERLLPDLPPFSNVGVDYFGPVEVKRGRSIVKRYGVIFTCMASRAVHLEVAYSLDTDSCINTLRRFICRRGQVTQIRSDNGTNFVAAEKELKESLRSWNQNKIQRAMLQKGVQWSFNPPGGSHYGGIWERVIRMVKRILNSILHQQILDDEGFHTVLCEIEAILNDRPITKLSDDPNDLEPLTPNHLLQMKGKPVLPPGLFEKSELYSKRRWKQVQYMCDLFWKRWTNEYLPVLQDRQKWNKERRNFVPGDIVVIVDSSAPRGSWLMGRILEVFPDKNGLVRSVRVQTKTSVLERPVTKLCLLYDNMEI</sequence>
<evidence type="ECO:0000313" key="2">
    <source>
        <dbReference type="RefSeq" id="XP_073783912.1"/>
    </source>
</evidence>
<gene>
    <name evidence="2" type="primary">LOC141378433</name>
</gene>
<proteinExistence type="predicted"/>
<keyword evidence="1" id="KW-1185">Reference proteome</keyword>
<reference evidence="2" key="1">
    <citation type="submission" date="2025-08" db="UniProtKB">
        <authorList>
            <consortium name="RefSeq"/>
        </authorList>
    </citation>
    <scope>IDENTIFICATION</scope>
    <source>
        <strain evidence="2">Tuebingen</strain>
        <tissue evidence="2">Fibroblasts and whole tissue</tissue>
    </source>
</reference>
<name>A0AC58HPJ6_DANRE</name>
<accession>A0AC58HPJ6</accession>
<dbReference type="Proteomes" id="UP000000437">
    <property type="component" value="Chromosome 17"/>
</dbReference>
<organism evidence="1 2">
    <name type="scientific">Danio rerio</name>
    <name type="common">Zebrafish</name>
    <name type="synonym">Brachydanio rerio</name>
    <dbReference type="NCBI Taxonomy" id="7955"/>
    <lineage>
        <taxon>Eukaryota</taxon>
        <taxon>Metazoa</taxon>
        <taxon>Chordata</taxon>
        <taxon>Craniata</taxon>
        <taxon>Vertebrata</taxon>
        <taxon>Euteleostomi</taxon>
        <taxon>Actinopterygii</taxon>
        <taxon>Neopterygii</taxon>
        <taxon>Teleostei</taxon>
        <taxon>Ostariophysi</taxon>
        <taxon>Cypriniformes</taxon>
        <taxon>Danionidae</taxon>
        <taxon>Danioninae</taxon>
        <taxon>Danio</taxon>
    </lineage>
</organism>
<evidence type="ECO:0000313" key="1">
    <source>
        <dbReference type="Proteomes" id="UP000000437"/>
    </source>
</evidence>